<evidence type="ECO:0000313" key="4">
    <source>
        <dbReference type="Proteomes" id="UP000075606"/>
    </source>
</evidence>
<feature type="domain" description="GH3 middle" evidence="1">
    <location>
        <begin position="300"/>
        <end position="364"/>
    </location>
</feature>
<dbReference type="GO" id="GO:0005737">
    <property type="term" value="C:cytoplasm"/>
    <property type="evidence" value="ECO:0007669"/>
    <property type="project" value="TreeGrafter"/>
</dbReference>
<dbReference type="AlphaFoldDB" id="A0A150XFL2"/>
<dbReference type="STRING" id="333140.AWW68_01530"/>
<reference evidence="3 4" key="1">
    <citation type="submission" date="2016-01" db="EMBL/GenBank/DDBJ databases">
        <title>Genome sequencing of Roseivirga spongicola UST030701-084.</title>
        <authorList>
            <person name="Selvaratnam C."/>
            <person name="Thevarajoo S."/>
            <person name="Goh K.M."/>
            <person name="Ee R."/>
            <person name="Chan K.-G."/>
            <person name="Chong C.S."/>
        </authorList>
    </citation>
    <scope>NUCLEOTIDE SEQUENCE [LARGE SCALE GENOMIC DNA]</scope>
    <source>
        <strain evidence="3 4">UST030701-084</strain>
    </source>
</reference>
<keyword evidence="4" id="KW-1185">Reference proteome</keyword>
<accession>A0A150XFL2</accession>
<evidence type="ECO:0000259" key="2">
    <source>
        <dbReference type="Pfam" id="PF23572"/>
    </source>
</evidence>
<dbReference type="PANTHER" id="PTHR31901:SF9">
    <property type="entry name" value="GH3 DOMAIN-CONTAINING PROTEIN"/>
    <property type="match status" value="1"/>
</dbReference>
<dbReference type="InterPro" id="IPR055377">
    <property type="entry name" value="GH3_M"/>
</dbReference>
<gene>
    <name evidence="3" type="ORF">AWW68_01530</name>
</gene>
<dbReference type="Pfam" id="PF23572">
    <property type="entry name" value="GH3_C"/>
    <property type="match status" value="1"/>
</dbReference>
<dbReference type="GO" id="GO:0016881">
    <property type="term" value="F:acid-amino acid ligase activity"/>
    <property type="evidence" value="ECO:0007669"/>
    <property type="project" value="TreeGrafter"/>
</dbReference>
<dbReference type="RefSeq" id="WP_068215853.1">
    <property type="nucleotide sequence ID" value="NZ_LRPC01000001.1"/>
</dbReference>
<dbReference type="InterPro" id="IPR004993">
    <property type="entry name" value="GH3"/>
</dbReference>
<proteinExistence type="predicted"/>
<dbReference type="Pfam" id="PF23571">
    <property type="entry name" value="GH3_M"/>
    <property type="match status" value="1"/>
</dbReference>
<organism evidence="3 4">
    <name type="scientific">Roseivirga spongicola</name>
    <dbReference type="NCBI Taxonomy" id="333140"/>
    <lineage>
        <taxon>Bacteria</taxon>
        <taxon>Pseudomonadati</taxon>
        <taxon>Bacteroidota</taxon>
        <taxon>Cytophagia</taxon>
        <taxon>Cytophagales</taxon>
        <taxon>Roseivirgaceae</taxon>
        <taxon>Roseivirga</taxon>
    </lineage>
</organism>
<dbReference type="Pfam" id="PF03321">
    <property type="entry name" value="GH3"/>
    <property type="match status" value="1"/>
</dbReference>
<evidence type="ECO:0000313" key="3">
    <source>
        <dbReference type="EMBL" id="KYG77477.1"/>
    </source>
</evidence>
<dbReference type="InterPro" id="IPR055378">
    <property type="entry name" value="GH3_C"/>
</dbReference>
<dbReference type="OrthoDB" id="5678283at2"/>
<comment type="caution">
    <text evidence="3">The sequence shown here is derived from an EMBL/GenBank/DDBJ whole genome shotgun (WGS) entry which is preliminary data.</text>
</comment>
<evidence type="ECO:0000259" key="1">
    <source>
        <dbReference type="Pfam" id="PF23571"/>
    </source>
</evidence>
<name>A0A150XFL2_9BACT</name>
<dbReference type="PANTHER" id="PTHR31901">
    <property type="entry name" value="GH3 DOMAIN-CONTAINING PROTEIN"/>
    <property type="match status" value="1"/>
</dbReference>
<sequence length="510" mass="57815">MPLLGKIIKRAIDLGEQITDNSKTPQEHQEEVLKKLLKKAKDTAFGKFYQFEQLLESDSPIEEFRKKVPAFDYHRMHDAWWFKTVEGEVDITWPGQPEYFALSSGTTGNKSKRIPVTQEMIEAIRETGVKQVLSLSEHDLPDSFFEKQILMLGSSTDLEEVNGHYEGEISGISASNIPFWFKGYYKPGEDIASIEDWDERVLAIAKQAPSWDIGAISGIPSWIELMLQKVVEHNKAETIHDIWPNLMVYNSGGVAFEPYRASFDALTSKPMLYLDTYLASEGFLAYQARPNDQMAMQLSIDSGIYFEFIPFKEEYFDENGSPIEDAPALSLSEVNEGEDYAMLISTVSGAWRYSIGDTIAFTNLERAEIKITGRTKHYLNVVGSQLSVSKMNEAVQELEEAFGLQIPEFTVGAVKKDGEFIHQWFLGLAGDQKASESEVSQKLDEVLKSKNKNYKVARSKALKGIDVKLIKADDFHDWNGKNKKKGGQVKTPRMMNEETLLEFEEFVRTK</sequence>
<protein>
    <submittedName>
        <fullName evidence="3">GH3 auxin-responsive promoter</fullName>
    </submittedName>
</protein>
<feature type="domain" description="GH3 C-terminal" evidence="2">
    <location>
        <begin position="392"/>
        <end position="498"/>
    </location>
</feature>
<dbReference type="Proteomes" id="UP000075606">
    <property type="component" value="Unassembled WGS sequence"/>
</dbReference>
<dbReference type="EMBL" id="LRPC01000001">
    <property type="protein sequence ID" value="KYG77477.1"/>
    <property type="molecule type" value="Genomic_DNA"/>
</dbReference>